<feature type="chain" id="PRO_5013262380" evidence="2">
    <location>
        <begin position="28"/>
        <end position="164"/>
    </location>
</feature>
<keyword evidence="2" id="KW-0732">Signal</keyword>
<dbReference type="STRING" id="1758178.GCA_001550095_00386"/>
<accession>A0A291GDH4</accession>
<evidence type="ECO:0000313" key="4">
    <source>
        <dbReference type="Proteomes" id="UP000217935"/>
    </source>
</evidence>
<keyword evidence="4" id="KW-1185">Reference proteome</keyword>
<dbReference type="AlphaFoldDB" id="A0A291GDH4"/>
<dbReference type="OrthoDB" id="7876829at2"/>
<feature type="region of interest" description="Disordered" evidence="1">
    <location>
        <begin position="60"/>
        <end position="80"/>
    </location>
</feature>
<proteinExistence type="predicted"/>
<evidence type="ECO:0000256" key="1">
    <source>
        <dbReference type="SAM" id="MobiDB-lite"/>
    </source>
</evidence>
<name>A0A291GDH4_9RHOB</name>
<evidence type="ECO:0000313" key="3">
    <source>
        <dbReference type="EMBL" id="ATG48227.1"/>
    </source>
</evidence>
<dbReference type="RefSeq" id="WP_066704669.1">
    <property type="nucleotide sequence ID" value="NZ_CP022196.1"/>
</dbReference>
<sequence>MKLTKFTAGLVALSIATAGFAAAPARAGDNDAALVLGGLATLFVLGKALDDKNKDKVAVSTSRYRDGHRNEPWQDRNRGRDFGIPNQCVASAGQGAKQRLVAFENCIERDRRAQVHLPRACETRVKTRQGKVDAYDVGCLTNFGYRVERNRDARRTTDRDTRRN</sequence>
<organism evidence="3 4">
    <name type="scientific">Celeribacter ethanolicus</name>
    <dbReference type="NCBI Taxonomy" id="1758178"/>
    <lineage>
        <taxon>Bacteria</taxon>
        <taxon>Pseudomonadati</taxon>
        <taxon>Pseudomonadota</taxon>
        <taxon>Alphaproteobacteria</taxon>
        <taxon>Rhodobacterales</taxon>
        <taxon>Roseobacteraceae</taxon>
        <taxon>Celeribacter</taxon>
    </lineage>
</organism>
<gene>
    <name evidence="3" type="ORF">CEW89_12030</name>
</gene>
<reference evidence="3 4" key="1">
    <citation type="submission" date="2017-06" db="EMBL/GenBank/DDBJ databases">
        <title>Celeribacter sp. TSPH2 complete genome sequence.</title>
        <authorList>
            <person name="Woo J.-H."/>
            <person name="Kim H.-S."/>
        </authorList>
    </citation>
    <scope>NUCLEOTIDE SEQUENCE [LARGE SCALE GENOMIC DNA]</scope>
    <source>
        <strain evidence="3 4">TSPH2</strain>
    </source>
</reference>
<protein>
    <submittedName>
        <fullName evidence="3">Uncharacterized protein</fullName>
    </submittedName>
</protein>
<feature type="signal peptide" evidence="2">
    <location>
        <begin position="1"/>
        <end position="27"/>
    </location>
</feature>
<dbReference type="Proteomes" id="UP000217935">
    <property type="component" value="Chromosome"/>
</dbReference>
<dbReference type="KEGG" id="ceh:CEW89_12030"/>
<dbReference type="EMBL" id="CP022196">
    <property type="protein sequence ID" value="ATG48227.1"/>
    <property type="molecule type" value="Genomic_DNA"/>
</dbReference>
<evidence type="ECO:0000256" key="2">
    <source>
        <dbReference type="SAM" id="SignalP"/>
    </source>
</evidence>